<sequence length="52" mass="5895">MIDDIVVAYAYQRGLSGKQADHPRRAHKYLCYKKNVSYSWRASGSGSVFAEI</sequence>
<organism evidence="1 2">
    <name type="scientific">Planoprotostelium fungivorum</name>
    <dbReference type="NCBI Taxonomy" id="1890364"/>
    <lineage>
        <taxon>Eukaryota</taxon>
        <taxon>Amoebozoa</taxon>
        <taxon>Evosea</taxon>
        <taxon>Variosea</taxon>
        <taxon>Cavosteliida</taxon>
        <taxon>Cavosteliaceae</taxon>
        <taxon>Planoprotostelium</taxon>
    </lineage>
</organism>
<protein>
    <submittedName>
        <fullName evidence="1">Uncharacterized protein</fullName>
    </submittedName>
</protein>
<name>A0A2P6NQK3_9EUKA</name>
<reference evidence="1 2" key="1">
    <citation type="journal article" date="2018" name="Genome Biol. Evol.">
        <title>Multiple Roots of Fruiting Body Formation in Amoebozoa.</title>
        <authorList>
            <person name="Hillmann F."/>
            <person name="Forbes G."/>
            <person name="Novohradska S."/>
            <person name="Ferling I."/>
            <person name="Riege K."/>
            <person name="Groth M."/>
            <person name="Westermann M."/>
            <person name="Marz M."/>
            <person name="Spaller T."/>
            <person name="Winckler T."/>
            <person name="Schaap P."/>
            <person name="Glockner G."/>
        </authorList>
    </citation>
    <scope>NUCLEOTIDE SEQUENCE [LARGE SCALE GENOMIC DNA]</scope>
    <source>
        <strain evidence="1 2">Jena</strain>
    </source>
</reference>
<evidence type="ECO:0000313" key="2">
    <source>
        <dbReference type="Proteomes" id="UP000241769"/>
    </source>
</evidence>
<gene>
    <name evidence="1" type="ORF">PROFUN_05753</name>
</gene>
<evidence type="ECO:0000313" key="1">
    <source>
        <dbReference type="EMBL" id="PRP86237.1"/>
    </source>
</evidence>
<dbReference type="AlphaFoldDB" id="A0A2P6NQK3"/>
<dbReference type="InParanoid" id="A0A2P6NQK3"/>
<comment type="caution">
    <text evidence="1">The sequence shown here is derived from an EMBL/GenBank/DDBJ whole genome shotgun (WGS) entry which is preliminary data.</text>
</comment>
<proteinExistence type="predicted"/>
<dbReference type="Proteomes" id="UP000241769">
    <property type="component" value="Unassembled WGS sequence"/>
</dbReference>
<accession>A0A2P6NQK3</accession>
<keyword evidence="2" id="KW-1185">Reference proteome</keyword>
<dbReference type="EMBL" id="MDYQ01000034">
    <property type="protein sequence ID" value="PRP86237.1"/>
    <property type="molecule type" value="Genomic_DNA"/>
</dbReference>